<protein>
    <recommendedName>
        <fullName evidence="3">Tail assembly chaperone</fullName>
    </recommendedName>
</protein>
<accession>A0ABW6T362</accession>
<evidence type="ECO:0000313" key="2">
    <source>
        <dbReference type="Proteomes" id="UP001602013"/>
    </source>
</evidence>
<proteinExistence type="predicted"/>
<reference evidence="1 2" key="1">
    <citation type="submission" date="2024-10" db="EMBL/GenBank/DDBJ databases">
        <title>The Natural Products Discovery Center: Release of the First 8490 Sequenced Strains for Exploring Actinobacteria Biosynthetic Diversity.</title>
        <authorList>
            <person name="Kalkreuter E."/>
            <person name="Kautsar S.A."/>
            <person name="Yang D."/>
            <person name="Bader C.D."/>
            <person name="Teijaro C.N."/>
            <person name="Fluegel L."/>
            <person name="Davis C.M."/>
            <person name="Simpson J.R."/>
            <person name="Lauterbach L."/>
            <person name="Steele A.D."/>
            <person name="Gui C."/>
            <person name="Meng S."/>
            <person name="Li G."/>
            <person name="Viehrig K."/>
            <person name="Ye F."/>
            <person name="Su P."/>
            <person name="Kiefer A.F."/>
            <person name="Nichols A."/>
            <person name="Cepeda A.J."/>
            <person name="Yan W."/>
            <person name="Fan B."/>
            <person name="Jiang Y."/>
            <person name="Adhikari A."/>
            <person name="Zheng C.-J."/>
            <person name="Schuster L."/>
            <person name="Cowan T.M."/>
            <person name="Smanski M.J."/>
            <person name="Chevrette M.G."/>
            <person name="De Carvalho L.P.S."/>
            <person name="Shen B."/>
        </authorList>
    </citation>
    <scope>NUCLEOTIDE SEQUENCE [LARGE SCALE GENOMIC DNA]</scope>
    <source>
        <strain evidence="1 2">NPDC002173</strain>
    </source>
</reference>
<comment type="caution">
    <text evidence="1">The sequence shown here is derived from an EMBL/GenBank/DDBJ whole genome shotgun (WGS) entry which is preliminary data.</text>
</comment>
<evidence type="ECO:0000313" key="1">
    <source>
        <dbReference type="EMBL" id="MFF3671686.1"/>
    </source>
</evidence>
<evidence type="ECO:0008006" key="3">
    <source>
        <dbReference type="Google" id="ProtNLM"/>
    </source>
</evidence>
<name>A0ABW6T362_9ACTN</name>
<dbReference type="Proteomes" id="UP001602013">
    <property type="component" value="Unassembled WGS sequence"/>
</dbReference>
<gene>
    <name evidence="1" type="ORF">ACFYXI_39495</name>
</gene>
<sequence length="108" mass="11930">MAKPDTPSQINFNLDAAIAEAQGEPFTFAFKGKPWTLPAMRDLDVWPMLDAAEKGDLAVVQVVFKAAFGNRWEEFRQHPMPRGGLSGLFEAYRKHSDEDLGESSASSS</sequence>
<dbReference type="EMBL" id="JBIASD010000052">
    <property type="protein sequence ID" value="MFF3671686.1"/>
    <property type="molecule type" value="Genomic_DNA"/>
</dbReference>
<dbReference type="RefSeq" id="WP_387417853.1">
    <property type="nucleotide sequence ID" value="NZ_JBIASD010000052.1"/>
</dbReference>
<organism evidence="1 2">
    <name type="scientific">Microtetraspora malaysiensis</name>
    <dbReference type="NCBI Taxonomy" id="161358"/>
    <lineage>
        <taxon>Bacteria</taxon>
        <taxon>Bacillati</taxon>
        <taxon>Actinomycetota</taxon>
        <taxon>Actinomycetes</taxon>
        <taxon>Streptosporangiales</taxon>
        <taxon>Streptosporangiaceae</taxon>
        <taxon>Microtetraspora</taxon>
    </lineage>
</organism>
<keyword evidence="2" id="KW-1185">Reference proteome</keyword>